<dbReference type="PANTHER" id="PTHR43701:SF2">
    <property type="entry name" value="MEMBRANE TRANSPORTER PROTEIN YJNA-RELATED"/>
    <property type="match status" value="1"/>
</dbReference>
<feature type="transmembrane region" description="Helical" evidence="6">
    <location>
        <begin position="46"/>
        <end position="68"/>
    </location>
</feature>
<dbReference type="AlphaFoldDB" id="A0A4S4C949"/>
<keyword evidence="6" id="KW-1003">Cell membrane</keyword>
<evidence type="ECO:0000256" key="3">
    <source>
        <dbReference type="ARBA" id="ARBA00022692"/>
    </source>
</evidence>
<gene>
    <name evidence="7" type="ORF">E6C55_00940</name>
</gene>
<sequence>MNTKERRRHLVIELVVTMATVGLLLGFVGAGGSGFIISLLTVVFGYPIHTSLGTALAAMIFSSLAGAVSHYREGNIALGTGAVVGGAGMLGAWLGSLGSNGISGEELKWMTAGMLLLSGLAMWLRMWLVARRQDREASATRSRIPSYWAAACLVGLVTGVLSGIFGIGATPFIQIGLMAVLGLSIRQAAGTTMMVIIPIAIGGGAGYYQLGHLDVRLLLEVAGGVMLGSYIGAKFTRRVRTVVLQTAMVLLPMVGAAILML</sequence>
<comment type="similarity">
    <text evidence="2 6">Belongs to the 4-toluene sulfonate uptake permease (TSUP) (TC 2.A.102) family.</text>
</comment>
<evidence type="ECO:0000256" key="5">
    <source>
        <dbReference type="ARBA" id="ARBA00023136"/>
    </source>
</evidence>
<keyword evidence="3 6" id="KW-0812">Transmembrane</keyword>
<dbReference type="OrthoDB" id="5457526at2"/>
<evidence type="ECO:0000256" key="4">
    <source>
        <dbReference type="ARBA" id="ARBA00022989"/>
    </source>
</evidence>
<evidence type="ECO:0000256" key="2">
    <source>
        <dbReference type="ARBA" id="ARBA00009142"/>
    </source>
</evidence>
<evidence type="ECO:0000313" key="8">
    <source>
        <dbReference type="Proteomes" id="UP000310636"/>
    </source>
</evidence>
<keyword evidence="8" id="KW-1185">Reference proteome</keyword>
<dbReference type="Proteomes" id="UP000310636">
    <property type="component" value="Unassembled WGS sequence"/>
</dbReference>
<comment type="caution">
    <text evidence="7">The sequence shown here is derived from an EMBL/GenBank/DDBJ whole genome shotgun (WGS) entry which is preliminary data.</text>
</comment>
<organism evidence="7 8">
    <name type="scientific">Cohnella fermenti</name>
    <dbReference type="NCBI Taxonomy" id="2565925"/>
    <lineage>
        <taxon>Bacteria</taxon>
        <taxon>Bacillati</taxon>
        <taxon>Bacillota</taxon>
        <taxon>Bacilli</taxon>
        <taxon>Bacillales</taxon>
        <taxon>Paenibacillaceae</taxon>
        <taxon>Cohnella</taxon>
    </lineage>
</organism>
<keyword evidence="5 6" id="KW-0472">Membrane</keyword>
<dbReference type="PANTHER" id="PTHR43701">
    <property type="entry name" value="MEMBRANE TRANSPORTER PROTEIN MJ0441-RELATED"/>
    <property type="match status" value="1"/>
</dbReference>
<comment type="subcellular location">
    <subcellularLocation>
        <location evidence="6">Cell membrane</location>
        <topology evidence="6">Multi-pass membrane protein</topology>
    </subcellularLocation>
    <subcellularLocation>
        <location evidence="1">Membrane</location>
        <topology evidence="1">Multi-pass membrane protein</topology>
    </subcellularLocation>
</comment>
<reference evidence="7 8" key="1">
    <citation type="submission" date="2019-04" db="EMBL/GenBank/DDBJ databases">
        <title>Cohnella sp. nov. isolated from preserved vegetables.</title>
        <authorList>
            <person name="Lin S.-Y."/>
            <person name="Hung M.-H."/>
            <person name="Young C.-C."/>
        </authorList>
    </citation>
    <scope>NUCLEOTIDE SEQUENCE [LARGE SCALE GENOMIC DNA]</scope>
    <source>
        <strain evidence="7 8">CC-MHH1044</strain>
    </source>
</reference>
<feature type="transmembrane region" description="Helical" evidence="6">
    <location>
        <begin position="75"/>
        <end position="95"/>
    </location>
</feature>
<evidence type="ECO:0000256" key="6">
    <source>
        <dbReference type="RuleBase" id="RU363041"/>
    </source>
</evidence>
<proteinExistence type="inferred from homology"/>
<dbReference type="GO" id="GO:0005886">
    <property type="term" value="C:plasma membrane"/>
    <property type="evidence" value="ECO:0007669"/>
    <property type="project" value="UniProtKB-SubCell"/>
</dbReference>
<protein>
    <recommendedName>
        <fullName evidence="6">Probable membrane transporter protein</fullName>
    </recommendedName>
</protein>
<keyword evidence="4 6" id="KW-1133">Transmembrane helix</keyword>
<feature type="transmembrane region" description="Helical" evidence="6">
    <location>
        <begin position="107"/>
        <end position="126"/>
    </location>
</feature>
<dbReference type="EMBL" id="SSOB01000001">
    <property type="protein sequence ID" value="THF84580.1"/>
    <property type="molecule type" value="Genomic_DNA"/>
</dbReference>
<feature type="transmembrane region" description="Helical" evidence="6">
    <location>
        <begin position="242"/>
        <end position="260"/>
    </location>
</feature>
<dbReference type="InterPro" id="IPR002781">
    <property type="entry name" value="TM_pro_TauE-like"/>
</dbReference>
<accession>A0A4S4C949</accession>
<name>A0A4S4C949_9BACL</name>
<dbReference type="InterPro" id="IPR051598">
    <property type="entry name" value="TSUP/Inactive_protease-like"/>
</dbReference>
<feature type="transmembrane region" description="Helical" evidence="6">
    <location>
        <begin position="188"/>
        <end position="210"/>
    </location>
</feature>
<feature type="transmembrane region" description="Helical" evidence="6">
    <location>
        <begin position="147"/>
        <end position="168"/>
    </location>
</feature>
<evidence type="ECO:0000256" key="1">
    <source>
        <dbReference type="ARBA" id="ARBA00004141"/>
    </source>
</evidence>
<evidence type="ECO:0000313" key="7">
    <source>
        <dbReference type="EMBL" id="THF84580.1"/>
    </source>
</evidence>
<dbReference type="Pfam" id="PF01925">
    <property type="entry name" value="TauE"/>
    <property type="match status" value="1"/>
</dbReference>
<feature type="transmembrane region" description="Helical" evidence="6">
    <location>
        <begin position="12"/>
        <end position="40"/>
    </location>
</feature>